<dbReference type="KEGG" id="sox:TM7x_02305"/>
<dbReference type="AlphaFoldDB" id="A0A6S4GV38"/>
<organism evidence="1 2">
    <name type="scientific">Candidatus Nanosynbacter lyticus</name>
    <dbReference type="NCBI Taxonomy" id="2093824"/>
    <lineage>
        <taxon>Bacteria</taxon>
        <taxon>Candidatus Saccharimonadota</taxon>
        <taxon>Candidatus Saccharimonadia</taxon>
        <taxon>Candidatus Nanosynbacterales</taxon>
        <taxon>Candidatus Nanosynbacteraceae</taxon>
        <taxon>Candidatus Nanosynbacter</taxon>
    </lineage>
</organism>
<proteinExistence type="predicted"/>
<evidence type="ECO:0000313" key="1">
    <source>
        <dbReference type="EMBL" id="AJA06841.1"/>
    </source>
</evidence>
<sequence>MVVIVDDEDHPYKPWAKKESEKLGIISDGTKLEEGSVADMAKKIIEDCDGPIKEEIPESSVPLYSFNYVFPGDDIRRQPIGGPKDADFTVRIKVDKTAQIKELDQSRGAKRLTGFGDYRRFFPSRTVEIFPFGTYSSIPDSSRDQSPIEEIIKTEYPTNAASLRARAKKLIDIAEYMEENRRRQNTQNAWR</sequence>
<name>A0A6S4GV38_9BACT</name>
<accession>A0A6S4GV38</accession>
<evidence type="ECO:0000313" key="2">
    <source>
        <dbReference type="Proteomes" id="UP000030902"/>
    </source>
</evidence>
<keyword evidence="2" id="KW-1185">Reference proteome</keyword>
<protein>
    <submittedName>
        <fullName evidence="1">Uncharacterized protein</fullName>
    </submittedName>
</protein>
<gene>
    <name evidence="1" type="ORF">TM7x_02305</name>
</gene>
<dbReference type="Proteomes" id="UP000030902">
    <property type="component" value="Chromosome"/>
</dbReference>
<reference evidence="1 2" key="1">
    <citation type="journal article" date="2015" name="Proc. Natl. Acad. Sci. U.S.A.">
        <title>Cultivation of a human-associated TM7 phylotype reveals a reduced genome and epibiotic parasitic lifestyle.</title>
        <authorList>
            <person name="He X."/>
            <person name="McLean J.S."/>
            <person name="Edlund A."/>
            <person name="Yooseph S."/>
            <person name="Hall A.P."/>
            <person name="Liu S.Y."/>
            <person name="Dorrestein P.C."/>
            <person name="Esquenazi E."/>
            <person name="Hunter R.C."/>
            <person name="Cheng G."/>
            <person name="Nelson K.E."/>
            <person name="Lux R."/>
            <person name="Shi W."/>
        </authorList>
    </citation>
    <scope>NUCLEOTIDE SEQUENCE [LARGE SCALE GENOMIC DNA]</scope>
    <source>
        <strain evidence="1 2">TM7x</strain>
    </source>
</reference>
<dbReference type="EMBL" id="CP007496">
    <property type="protein sequence ID" value="AJA06841.1"/>
    <property type="molecule type" value="Genomic_DNA"/>
</dbReference>